<sequence length="246" mass="25488">MDLVARLRAAGCVFAEQEAELLTDADEALVARRVAGEPLEHVLGWAAFRGLRVAVAPGVFVPRHRSELLVDLAVARARPGAVVVDLCCGSGALGAAVAAEVGSVDLHAVDLDSAAVACARRTVPGRVYAGDLDDPLPPELHGRVDVLLASPPYVPTAEIAGMPPEAREHEPRSTLDGGPDGLALARRIAALAPRWLAPGGALLVECATHQGPDLAAAVRTAGLEATVHTDDDATTVEGRWPTRSPC</sequence>
<dbReference type="EC" id="2.1.1.297" evidence="1"/>
<dbReference type="InterPro" id="IPR022446">
    <property type="entry name" value="MeTrfrase_put"/>
</dbReference>
<dbReference type="InterPro" id="IPR007848">
    <property type="entry name" value="Small_mtfrase_dom"/>
</dbReference>
<organism evidence="8 9">
    <name type="scientific">Actinomycetospora aurantiaca</name>
    <dbReference type="NCBI Taxonomy" id="3129233"/>
    <lineage>
        <taxon>Bacteria</taxon>
        <taxon>Bacillati</taxon>
        <taxon>Actinomycetota</taxon>
        <taxon>Actinomycetes</taxon>
        <taxon>Pseudonocardiales</taxon>
        <taxon>Pseudonocardiaceae</taxon>
        <taxon>Actinomycetospora</taxon>
    </lineage>
</organism>
<dbReference type="PANTHER" id="PTHR18895:SF74">
    <property type="entry name" value="MTRF1L RELEASE FACTOR GLUTAMINE METHYLTRANSFERASE"/>
    <property type="match status" value="1"/>
</dbReference>
<keyword evidence="4" id="KW-0949">S-adenosyl-L-methionine</keyword>
<comment type="catalytic activity">
    <reaction evidence="5">
        <text>L-glutaminyl-[peptide chain release factor] + S-adenosyl-L-methionine = N(5)-methyl-L-glutaminyl-[peptide chain release factor] + S-adenosyl-L-homocysteine + H(+)</text>
        <dbReference type="Rhea" id="RHEA:42896"/>
        <dbReference type="Rhea" id="RHEA-COMP:10271"/>
        <dbReference type="Rhea" id="RHEA-COMP:10272"/>
        <dbReference type="ChEBI" id="CHEBI:15378"/>
        <dbReference type="ChEBI" id="CHEBI:30011"/>
        <dbReference type="ChEBI" id="CHEBI:57856"/>
        <dbReference type="ChEBI" id="CHEBI:59789"/>
        <dbReference type="ChEBI" id="CHEBI:61891"/>
        <dbReference type="EC" id="2.1.1.297"/>
    </reaction>
</comment>
<protein>
    <recommendedName>
        <fullName evidence="1">peptide chain release factor N(5)-glutamine methyltransferase</fullName>
        <ecNumber evidence="1">2.1.1.297</ecNumber>
    </recommendedName>
</protein>
<dbReference type="CDD" id="cd02440">
    <property type="entry name" value="AdoMet_MTases"/>
    <property type="match status" value="1"/>
</dbReference>
<evidence type="ECO:0000313" key="9">
    <source>
        <dbReference type="Proteomes" id="UP001385809"/>
    </source>
</evidence>
<dbReference type="Gene3D" id="3.40.50.150">
    <property type="entry name" value="Vaccinia Virus protein VP39"/>
    <property type="match status" value="1"/>
</dbReference>
<evidence type="ECO:0000256" key="1">
    <source>
        <dbReference type="ARBA" id="ARBA00012771"/>
    </source>
</evidence>
<evidence type="ECO:0000256" key="2">
    <source>
        <dbReference type="ARBA" id="ARBA00022603"/>
    </source>
</evidence>
<dbReference type="EMBL" id="JBBEGN010000028">
    <property type="protein sequence ID" value="MEJ2871811.1"/>
    <property type="molecule type" value="Genomic_DNA"/>
</dbReference>
<reference evidence="8 9" key="1">
    <citation type="submission" date="2024-03" db="EMBL/GenBank/DDBJ databases">
        <title>Actinomycetospora sp. OC33-EN08, a novel actinomycete isolated from wild orchid (Aerides multiflora).</title>
        <authorList>
            <person name="Suriyachadkun C."/>
        </authorList>
    </citation>
    <scope>NUCLEOTIDE SEQUENCE [LARGE SCALE GENOMIC DNA]</scope>
    <source>
        <strain evidence="8 9">OC33-EN08</strain>
    </source>
</reference>
<name>A0ABU8MX13_9PSEU</name>
<dbReference type="InterPro" id="IPR029063">
    <property type="entry name" value="SAM-dependent_MTases_sf"/>
</dbReference>
<dbReference type="InterPro" id="IPR050320">
    <property type="entry name" value="N5-glutamine_MTase"/>
</dbReference>
<comment type="caution">
    <text evidence="8">The sequence shown here is derived from an EMBL/GenBank/DDBJ whole genome shotgun (WGS) entry which is preliminary data.</text>
</comment>
<dbReference type="SUPFAM" id="SSF53335">
    <property type="entry name" value="S-adenosyl-L-methionine-dependent methyltransferases"/>
    <property type="match status" value="1"/>
</dbReference>
<gene>
    <name evidence="8" type="ORF">WCD74_28915</name>
</gene>
<evidence type="ECO:0000313" key="8">
    <source>
        <dbReference type="EMBL" id="MEJ2871811.1"/>
    </source>
</evidence>
<dbReference type="Proteomes" id="UP001385809">
    <property type="component" value="Unassembled WGS sequence"/>
</dbReference>
<evidence type="ECO:0000256" key="4">
    <source>
        <dbReference type="ARBA" id="ARBA00022691"/>
    </source>
</evidence>
<keyword evidence="3" id="KW-0808">Transferase</keyword>
<evidence type="ECO:0000256" key="6">
    <source>
        <dbReference type="SAM" id="MobiDB-lite"/>
    </source>
</evidence>
<dbReference type="NCBIfam" id="TIGR00536">
    <property type="entry name" value="hemK_fam"/>
    <property type="match status" value="1"/>
</dbReference>
<dbReference type="NCBIfam" id="TIGR03704">
    <property type="entry name" value="PrmC_rel_meth"/>
    <property type="match status" value="1"/>
</dbReference>
<evidence type="ECO:0000256" key="5">
    <source>
        <dbReference type="ARBA" id="ARBA00048391"/>
    </source>
</evidence>
<dbReference type="PANTHER" id="PTHR18895">
    <property type="entry name" value="HEMK METHYLTRANSFERASE"/>
    <property type="match status" value="1"/>
</dbReference>
<dbReference type="InterPro" id="IPR004556">
    <property type="entry name" value="HemK-like"/>
</dbReference>
<accession>A0ABU8MX13</accession>
<evidence type="ECO:0000256" key="3">
    <source>
        <dbReference type="ARBA" id="ARBA00022679"/>
    </source>
</evidence>
<dbReference type="RefSeq" id="WP_337698386.1">
    <property type="nucleotide sequence ID" value="NZ_JBBEGN010000028.1"/>
</dbReference>
<keyword evidence="9" id="KW-1185">Reference proteome</keyword>
<evidence type="ECO:0000259" key="7">
    <source>
        <dbReference type="Pfam" id="PF05175"/>
    </source>
</evidence>
<dbReference type="Pfam" id="PF05175">
    <property type="entry name" value="MTS"/>
    <property type="match status" value="1"/>
</dbReference>
<proteinExistence type="predicted"/>
<feature type="domain" description="Methyltransferase small" evidence="7">
    <location>
        <begin position="56"/>
        <end position="154"/>
    </location>
</feature>
<feature type="region of interest" description="Disordered" evidence="6">
    <location>
        <begin position="159"/>
        <end position="178"/>
    </location>
</feature>
<keyword evidence="2" id="KW-0489">Methyltransferase</keyword>